<feature type="compositionally biased region" description="Low complexity" evidence="1">
    <location>
        <begin position="87"/>
        <end position="107"/>
    </location>
</feature>
<keyword evidence="3" id="KW-1185">Reference proteome</keyword>
<evidence type="ECO:0000256" key="1">
    <source>
        <dbReference type="SAM" id="MobiDB-lite"/>
    </source>
</evidence>
<proteinExistence type="predicted"/>
<dbReference type="RefSeq" id="WP_323448568.1">
    <property type="nucleotide sequence ID" value="NZ_BSBI01000008.1"/>
</dbReference>
<dbReference type="Proteomes" id="UP001291653">
    <property type="component" value="Unassembled WGS sequence"/>
</dbReference>
<sequence length="119" mass="11788">MAAATVKRHATRALLRAHLSAASGYRHLTRHCPICHRLLRLAMEPSEGEAGPGRHQHGQSPAGGAPTAPRGTSDGPSGAATTDHPGRASAAVTGGATGGHPPAAAARVATDGDEGPAGE</sequence>
<accession>A0ABQ5P201</accession>
<dbReference type="EMBL" id="BSBI01000008">
    <property type="protein sequence ID" value="GLF96532.1"/>
    <property type="molecule type" value="Genomic_DNA"/>
</dbReference>
<name>A0ABQ5P201_9ACTN</name>
<dbReference type="Pfam" id="PF19790">
    <property type="entry name" value="DUF6274"/>
    <property type="match status" value="1"/>
</dbReference>
<dbReference type="InterPro" id="IPR046241">
    <property type="entry name" value="DUF6274"/>
</dbReference>
<comment type="caution">
    <text evidence="2">The sequence shown here is derived from an EMBL/GenBank/DDBJ whole genome shotgun (WGS) entry which is preliminary data.</text>
</comment>
<feature type="region of interest" description="Disordered" evidence="1">
    <location>
        <begin position="46"/>
        <end position="119"/>
    </location>
</feature>
<protein>
    <submittedName>
        <fullName evidence="2">DUF6274 family protein</fullName>
    </submittedName>
</protein>
<gene>
    <name evidence="2" type="ORF">SYYSPA8_19565</name>
</gene>
<organism evidence="2 3">
    <name type="scientific">Streptomyces yaizuensis</name>
    <dbReference type="NCBI Taxonomy" id="2989713"/>
    <lineage>
        <taxon>Bacteria</taxon>
        <taxon>Bacillati</taxon>
        <taxon>Actinomycetota</taxon>
        <taxon>Actinomycetes</taxon>
        <taxon>Kitasatosporales</taxon>
        <taxon>Streptomycetaceae</taxon>
        <taxon>Streptomyces</taxon>
    </lineage>
</organism>
<evidence type="ECO:0000313" key="3">
    <source>
        <dbReference type="Proteomes" id="UP001291653"/>
    </source>
</evidence>
<evidence type="ECO:0000313" key="2">
    <source>
        <dbReference type="EMBL" id="GLF96532.1"/>
    </source>
</evidence>
<reference evidence="2 3" key="1">
    <citation type="submission" date="2022-10" db="EMBL/GenBank/DDBJ databases">
        <title>Draft genome sequence of Streptomyces sp. YSPA8.</title>
        <authorList>
            <person name="Moriuchi R."/>
            <person name="Dohra H."/>
            <person name="Yamamura H."/>
            <person name="Kodani S."/>
        </authorList>
    </citation>
    <scope>NUCLEOTIDE SEQUENCE [LARGE SCALE GENOMIC DNA]</scope>
    <source>
        <strain evidence="2 3">YSPA8</strain>
    </source>
</reference>